<name>A0A4S8MGE8_DENBC</name>
<sequence>MGHMNFLKNKIILTPGPLSCLKLFSHTHTEAQASKRLFFLKGIFTNWSSTANLYHVNDMFPIIIDHTILRIRTKTTKVGVCLDVPPLRLDLPYPAQNKILGDKEASRASGPLRPGVEPTELLLSITELDSLMTIKNPGKWQSMGAPSPANGAILSLNSVDNSGFFRAITPPKSGSARGYFSDSTSWKS</sequence>
<dbReference type="EMBL" id="ML179092">
    <property type="protein sequence ID" value="THV01269.1"/>
    <property type="molecule type" value="Genomic_DNA"/>
</dbReference>
<organism evidence="1 2">
    <name type="scientific">Dendrothele bispora (strain CBS 962.96)</name>
    <dbReference type="NCBI Taxonomy" id="1314807"/>
    <lineage>
        <taxon>Eukaryota</taxon>
        <taxon>Fungi</taxon>
        <taxon>Dikarya</taxon>
        <taxon>Basidiomycota</taxon>
        <taxon>Agaricomycotina</taxon>
        <taxon>Agaricomycetes</taxon>
        <taxon>Agaricomycetidae</taxon>
        <taxon>Agaricales</taxon>
        <taxon>Agaricales incertae sedis</taxon>
        <taxon>Dendrothele</taxon>
    </lineage>
</organism>
<evidence type="ECO:0000313" key="1">
    <source>
        <dbReference type="EMBL" id="THV01269.1"/>
    </source>
</evidence>
<evidence type="ECO:0000313" key="2">
    <source>
        <dbReference type="Proteomes" id="UP000297245"/>
    </source>
</evidence>
<reference evidence="1 2" key="1">
    <citation type="journal article" date="2019" name="Nat. Ecol. Evol.">
        <title>Megaphylogeny resolves global patterns of mushroom evolution.</title>
        <authorList>
            <person name="Varga T."/>
            <person name="Krizsan K."/>
            <person name="Foldi C."/>
            <person name="Dima B."/>
            <person name="Sanchez-Garcia M."/>
            <person name="Sanchez-Ramirez S."/>
            <person name="Szollosi G.J."/>
            <person name="Szarkandi J.G."/>
            <person name="Papp V."/>
            <person name="Albert L."/>
            <person name="Andreopoulos W."/>
            <person name="Angelini C."/>
            <person name="Antonin V."/>
            <person name="Barry K.W."/>
            <person name="Bougher N.L."/>
            <person name="Buchanan P."/>
            <person name="Buyck B."/>
            <person name="Bense V."/>
            <person name="Catcheside P."/>
            <person name="Chovatia M."/>
            <person name="Cooper J."/>
            <person name="Damon W."/>
            <person name="Desjardin D."/>
            <person name="Finy P."/>
            <person name="Geml J."/>
            <person name="Haridas S."/>
            <person name="Hughes K."/>
            <person name="Justo A."/>
            <person name="Karasinski D."/>
            <person name="Kautmanova I."/>
            <person name="Kiss B."/>
            <person name="Kocsube S."/>
            <person name="Kotiranta H."/>
            <person name="LaButti K.M."/>
            <person name="Lechner B.E."/>
            <person name="Liimatainen K."/>
            <person name="Lipzen A."/>
            <person name="Lukacs Z."/>
            <person name="Mihaltcheva S."/>
            <person name="Morgado L.N."/>
            <person name="Niskanen T."/>
            <person name="Noordeloos M.E."/>
            <person name="Ohm R.A."/>
            <person name="Ortiz-Santana B."/>
            <person name="Ovrebo C."/>
            <person name="Racz N."/>
            <person name="Riley R."/>
            <person name="Savchenko A."/>
            <person name="Shiryaev A."/>
            <person name="Soop K."/>
            <person name="Spirin V."/>
            <person name="Szebenyi C."/>
            <person name="Tomsovsky M."/>
            <person name="Tulloss R.E."/>
            <person name="Uehling J."/>
            <person name="Grigoriev I.V."/>
            <person name="Vagvolgyi C."/>
            <person name="Papp T."/>
            <person name="Martin F.M."/>
            <person name="Miettinen O."/>
            <person name="Hibbett D.S."/>
            <person name="Nagy L.G."/>
        </authorList>
    </citation>
    <scope>NUCLEOTIDE SEQUENCE [LARGE SCALE GENOMIC DNA]</scope>
    <source>
        <strain evidence="1 2">CBS 962.96</strain>
    </source>
</reference>
<protein>
    <submittedName>
        <fullName evidence="1">Uncharacterized protein</fullName>
    </submittedName>
</protein>
<accession>A0A4S8MGE8</accession>
<dbReference type="Proteomes" id="UP000297245">
    <property type="component" value="Unassembled WGS sequence"/>
</dbReference>
<keyword evidence="2" id="KW-1185">Reference proteome</keyword>
<proteinExistence type="predicted"/>
<dbReference type="AlphaFoldDB" id="A0A4S8MGE8"/>
<gene>
    <name evidence="1" type="ORF">K435DRAFT_793476</name>
</gene>